<dbReference type="NCBIfam" id="TIGR03317">
    <property type="entry name" value="ygfZ_signature"/>
    <property type="match status" value="1"/>
</dbReference>
<dbReference type="InterPro" id="IPR028896">
    <property type="entry name" value="GcvT/YgfZ/DmdA"/>
</dbReference>
<dbReference type="PANTHER" id="PTHR43757">
    <property type="entry name" value="AMINOMETHYLTRANSFERASE"/>
    <property type="match status" value="1"/>
</dbReference>
<comment type="caution">
    <text evidence="3">The sequence shown here is derived from an EMBL/GenBank/DDBJ whole genome shotgun (WGS) entry which is preliminary data.</text>
</comment>
<feature type="domain" description="GCVT N-terminal" evidence="2">
    <location>
        <begin position="4"/>
        <end position="256"/>
    </location>
</feature>
<dbReference type="EMBL" id="JJML01000004">
    <property type="protein sequence ID" value="KGF73728.1"/>
    <property type="molecule type" value="Genomic_DNA"/>
</dbReference>
<keyword evidence="4" id="KW-1185">Reference proteome</keyword>
<dbReference type="PIRSF" id="PIRSF006487">
    <property type="entry name" value="GcvT"/>
    <property type="match status" value="1"/>
</dbReference>
<protein>
    <submittedName>
        <fullName evidence="3">Glycine cleavage system protein T</fullName>
    </submittedName>
</protein>
<dbReference type="Pfam" id="PF01571">
    <property type="entry name" value="GCV_T"/>
    <property type="match status" value="1"/>
</dbReference>
<dbReference type="AlphaFoldDB" id="A0A098TSH5"/>
<name>A0A098TSH5_9CYAN</name>
<sequence>MTNLHQLQVNAGATLGDIADLSVPLTFGNDPVAVAAAQQQVAVCDRCHWGRIEISGADRIRYLQNQSTNDFNSLQPGAGCDTVFVTSTARTLDLVTAYVLEDRVLLLVSPNRRQALLAWLDRYIFPADRVVIQDRTLTMATFSLIGPQSDRLLAALGGDPLLGAAPGTHCCQILANLKVRVAVGSGLALPGYTLCLDTSDAAALWQALTTAGAVPLGEQGWEQLRIQQGRPAPDRELTEEYNPLEAGLWHAVSFSKGCYIGQETIARLQTYKGVKQQLWGIRLQQPVEPGSVIRVGEEKVGKLTSVTATPTGLVGLAYIRTKAGGENLSVDVGDSSGQLVDVPFLSRELPGQN</sequence>
<accession>A0A098TSH5</accession>
<gene>
    <name evidence="3" type="ORF">DO97_13025</name>
</gene>
<organism evidence="3 4">
    <name type="scientific">Neosynechococcus sphagnicola sy1</name>
    <dbReference type="NCBI Taxonomy" id="1497020"/>
    <lineage>
        <taxon>Bacteria</taxon>
        <taxon>Bacillati</taxon>
        <taxon>Cyanobacteriota</taxon>
        <taxon>Cyanophyceae</taxon>
        <taxon>Neosynechococcales</taxon>
        <taxon>Neosynechococcaceae</taxon>
        <taxon>Neosynechococcus</taxon>
    </lineage>
</organism>
<evidence type="ECO:0000259" key="2">
    <source>
        <dbReference type="Pfam" id="PF01571"/>
    </source>
</evidence>
<reference evidence="3 4" key="1">
    <citation type="journal article" date="2014" name="Mol. Ecol.">
        <title>Evolution of Synechococcus.</title>
        <authorList>
            <person name="Dvorak P."/>
            <person name="Casamatta D."/>
            <person name="Hasler P."/>
            <person name="Poulickova A."/>
            <person name="Ondrej V."/>
            <person name="Sanges R."/>
        </authorList>
    </citation>
    <scope>NUCLEOTIDE SEQUENCE [LARGE SCALE GENOMIC DNA]</scope>
    <source>
        <strain evidence="3 4">CAUP A 1101</strain>
    </source>
</reference>
<dbReference type="Gene3D" id="3.30.1360.120">
    <property type="entry name" value="Probable tRNA modification gtpase trme, domain 1"/>
    <property type="match status" value="1"/>
</dbReference>
<proteinExistence type="predicted"/>
<dbReference type="STRING" id="1497020.DO97_13025"/>
<dbReference type="Proteomes" id="UP000030170">
    <property type="component" value="Unassembled WGS sequence"/>
</dbReference>
<dbReference type="OrthoDB" id="9796287at2"/>
<keyword evidence="1" id="KW-0809">Transit peptide</keyword>
<evidence type="ECO:0000313" key="4">
    <source>
        <dbReference type="Proteomes" id="UP000030170"/>
    </source>
</evidence>
<evidence type="ECO:0000313" key="3">
    <source>
        <dbReference type="EMBL" id="KGF73728.1"/>
    </source>
</evidence>
<evidence type="ECO:0000256" key="1">
    <source>
        <dbReference type="ARBA" id="ARBA00022946"/>
    </source>
</evidence>
<dbReference type="SUPFAM" id="SSF103025">
    <property type="entry name" value="Folate-binding domain"/>
    <property type="match status" value="1"/>
</dbReference>
<dbReference type="PANTHER" id="PTHR43757:SF14">
    <property type="entry name" value="GLYCINE CLEAVAGE T-PROTEIN FAMILY"/>
    <property type="match status" value="1"/>
</dbReference>
<dbReference type="InterPro" id="IPR027266">
    <property type="entry name" value="TrmE/GcvT-like"/>
</dbReference>
<dbReference type="RefSeq" id="WP_036530983.1">
    <property type="nucleotide sequence ID" value="NZ_JJML01000004.1"/>
</dbReference>
<dbReference type="InterPro" id="IPR006222">
    <property type="entry name" value="GCVT_N"/>
</dbReference>
<dbReference type="InterPro" id="IPR017703">
    <property type="entry name" value="YgfZ/GCV_T_CS"/>
</dbReference>